<accession>A0A6N6VH62</accession>
<dbReference type="AlphaFoldDB" id="A0A6N6VH62"/>
<dbReference type="GO" id="GO:0005737">
    <property type="term" value="C:cytoplasm"/>
    <property type="evidence" value="ECO:0007669"/>
    <property type="project" value="TreeGrafter"/>
</dbReference>
<dbReference type="GO" id="GO:0046872">
    <property type="term" value="F:metal ion binding"/>
    <property type="evidence" value="ECO:0007669"/>
    <property type="project" value="UniProtKB-KW"/>
</dbReference>
<organism evidence="4 5">
    <name type="scientific">Parvibaculum sedimenti</name>
    <dbReference type="NCBI Taxonomy" id="2608632"/>
    <lineage>
        <taxon>Bacteria</taxon>
        <taxon>Pseudomonadati</taxon>
        <taxon>Pseudomonadota</taxon>
        <taxon>Alphaproteobacteria</taxon>
        <taxon>Hyphomicrobiales</taxon>
        <taxon>Parvibaculaceae</taxon>
        <taxon>Parvibaculum</taxon>
    </lineage>
</organism>
<keyword evidence="1" id="KW-0479">Metal-binding</keyword>
<evidence type="ECO:0000313" key="5">
    <source>
        <dbReference type="Proteomes" id="UP000468901"/>
    </source>
</evidence>
<feature type="domain" description="Sulfatase N-terminal" evidence="3">
    <location>
        <begin position="5"/>
        <end position="394"/>
    </location>
</feature>
<gene>
    <name evidence="4" type="ORF">F2P47_13625</name>
</gene>
<keyword evidence="4" id="KW-0808">Transferase</keyword>
<keyword evidence="5" id="KW-1185">Reference proteome</keyword>
<sequence>MGRKILFITTDQMRFDAIGANGQKVARTPAIDALAANGINYSRAHNQNVVCMPARSTMITGQYVSTHGVWMNGVPLPVDAPSVAQYLHEKAGYRTALIGKAHFEPFLDFKQQFYESQMARLGEYGPHRGFEHMELAAHSPLILHYAEWLKTHDPDAFVKFYPNLDAKFQVNAAGGGETGGCQLHFNDVAREHYHTDWVADRAIAWLDGLKADEDWFCWVSFPDPHHPWDPPKSELGRHPWRETPMPEFYPGSKEKIEAILKDKPRHWHEWYTGERVTNFEAPPEFRACDMTADQVREINAFTHVENELIDEAVAKIMANIEKRGWGDDVDVVFTTDHGEFQGEFGLLFKGPYHVDALMRLPMIWRPAKSANVAPASVAAPVGQVDLAPTFCEIASLPVAEWMQGKPLPQSETEAARQKRERVFTEWDCQHVDGTTVGLRTIYRDGYTITAYLPGTIYDGTEGELYDHKNDPQQWRNLWNDPAYQALKSDLLADMKDNLPSVHEPRLECVAPV</sequence>
<evidence type="ECO:0000259" key="3">
    <source>
        <dbReference type="Pfam" id="PF00884"/>
    </source>
</evidence>
<keyword evidence="2 4" id="KW-0378">Hydrolase</keyword>
<dbReference type="PANTHER" id="PTHR45953:SF1">
    <property type="entry name" value="IDURONATE 2-SULFATASE"/>
    <property type="match status" value="1"/>
</dbReference>
<dbReference type="Gene3D" id="3.40.720.10">
    <property type="entry name" value="Alkaline Phosphatase, subunit A"/>
    <property type="match status" value="1"/>
</dbReference>
<proteinExistence type="predicted"/>
<comment type="caution">
    <text evidence="4">The sequence shown here is derived from an EMBL/GenBank/DDBJ whole genome shotgun (WGS) entry which is preliminary data.</text>
</comment>
<reference evidence="4 5" key="1">
    <citation type="submission" date="2019-09" db="EMBL/GenBank/DDBJ databases">
        <title>Parvibaculum sedimenti sp. nov., isolated from sediment.</title>
        <authorList>
            <person name="Wang Y."/>
        </authorList>
    </citation>
    <scope>NUCLEOTIDE SEQUENCE [LARGE SCALE GENOMIC DNA]</scope>
    <source>
        <strain evidence="4 5">HXT-9</strain>
    </source>
</reference>
<dbReference type="GO" id="GO:0008484">
    <property type="term" value="F:sulfuric ester hydrolase activity"/>
    <property type="evidence" value="ECO:0007669"/>
    <property type="project" value="TreeGrafter"/>
</dbReference>
<dbReference type="Pfam" id="PF00884">
    <property type="entry name" value="Sulfatase"/>
    <property type="match status" value="1"/>
</dbReference>
<protein>
    <submittedName>
        <fullName evidence="4">Sulfatase-like hydrolase/transferase</fullName>
    </submittedName>
</protein>
<name>A0A6N6VH62_9HYPH</name>
<evidence type="ECO:0000256" key="1">
    <source>
        <dbReference type="ARBA" id="ARBA00022723"/>
    </source>
</evidence>
<dbReference type="GO" id="GO:0016740">
    <property type="term" value="F:transferase activity"/>
    <property type="evidence" value="ECO:0007669"/>
    <property type="project" value="UniProtKB-KW"/>
</dbReference>
<evidence type="ECO:0000256" key="2">
    <source>
        <dbReference type="ARBA" id="ARBA00022801"/>
    </source>
</evidence>
<dbReference type="InterPro" id="IPR017850">
    <property type="entry name" value="Alkaline_phosphatase_core_sf"/>
</dbReference>
<dbReference type="PANTHER" id="PTHR45953">
    <property type="entry name" value="IDURONATE 2-SULFATASE"/>
    <property type="match status" value="1"/>
</dbReference>
<dbReference type="InterPro" id="IPR000917">
    <property type="entry name" value="Sulfatase_N"/>
</dbReference>
<dbReference type="Proteomes" id="UP000468901">
    <property type="component" value="Unassembled WGS sequence"/>
</dbReference>
<dbReference type="RefSeq" id="WP_152216930.1">
    <property type="nucleotide sequence ID" value="NZ_WESC01000013.1"/>
</dbReference>
<dbReference type="EMBL" id="WESC01000013">
    <property type="protein sequence ID" value="KAB7739047.1"/>
    <property type="molecule type" value="Genomic_DNA"/>
</dbReference>
<evidence type="ECO:0000313" key="4">
    <source>
        <dbReference type="EMBL" id="KAB7739047.1"/>
    </source>
</evidence>
<dbReference type="SUPFAM" id="SSF53649">
    <property type="entry name" value="Alkaline phosphatase-like"/>
    <property type="match status" value="1"/>
</dbReference>